<dbReference type="SMART" id="SM00304">
    <property type="entry name" value="HAMP"/>
    <property type="match status" value="1"/>
</dbReference>
<gene>
    <name evidence="10" type="primary">cyaA_2</name>
    <name evidence="10" type="ORF">Verru16b_02093</name>
</gene>
<dbReference type="PANTHER" id="PTHR43081:SF1">
    <property type="entry name" value="ADENYLATE CYCLASE, TERMINAL-DIFFERENTIATION SPECIFIC"/>
    <property type="match status" value="1"/>
</dbReference>
<dbReference type="SMART" id="SM00044">
    <property type="entry name" value="CYCc"/>
    <property type="match status" value="1"/>
</dbReference>
<dbReference type="PATRIC" id="fig|1838286.3.peg.2109"/>
<dbReference type="OrthoDB" id="9806704at2"/>
<evidence type="ECO:0000256" key="6">
    <source>
        <dbReference type="ARBA" id="ARBA00023136"/>
    </source>
</evidence>
<evidence type="ECO:0000256" key="5">
    <source>
        <dbReference type="ARBA" id="ARBA00022989"/>
    </source>
</evidence>
<dbReference type="Gene3D" id="6.10.340.10">
    <property type="match status" value="1"/>
</dbReference>
<dbReference type="FunFam" id="3.30.70.1230:FF:000016">
    <property type="entry name" value="Adenylate/guanylate cyclase domain-containing protein"/>
    <property type="match status" value="1"/>
</dbReference>
<feature type="domain" description="Guanylate cyclase" evidence="8">
    <location>
        <begin position="393"/>
        <end position="525"/>
    </location>
</feature>
<feature type="domain" description="HAMP" evidence="9">
    <location>
        <begin position="309"/>
        <end position="361"/>
    </location>
</feature>
<protein>
    <submittedName>
        <fullName evidence="10">Adenylate cyclase 1</fullName>
        <ecNumber evidence="10">4.6.1.1</ecNumber>
    </submittedName>
</protein>
<keyword evidence="5 7" id="KW-1133">Transmembrane helix</keyword>
<dbReference type="InterPro" id="IPR029787">
    <property type="entry name" value="Nucleotide_cyclase"/>
</dbReference>
<reference evidence="10 11" key="1">
    <citation type="submission" date="2016-06" db="EMBL/GenBank/DDBJ databases">
        <title>Three novel species with peptidoglycan cell walls form the new genus Lacunisphaera gen. nov. in the family Opitutaceae of the verrucomicrobial subdivision 4.</title>
        <authorList>
            <person name="Rast P."/>
            <person name="Gloeckner I."/>
            <person name="Jogler M."/>
            <person name="Boedeker C."/>
            <person name="Jeske O."/>
            <person name="Wiegand S."/>
            <person name="Reinhardt R."/>
            <person name="Schumann P."/>
            <person name="Rohde M."/>
            <person name="Spring S."/>
            <person name="Gloeckner F.O."/>
            <person name="Jogler C."/>
        </authorList>
    </citation>
    <scope>NUCLEOTIDE SEQUENCE [LARGE SCALE GENOMIC DNA]</scope>
    <source>
        <strain evidence="10 11">IG16b</strain>
    </source>
</reference>
<dbReference type="SUPFAM" id="SSF158472">
    <property type="entry name" value="HAMP domain-like"/>
    <property type="match status" value="1"/>
</dbReference>
<dbReference type="Pfam" id="PF00211">
    <property type="entry name" value="Guanylate_cyc"/>
    <property type="match status" value="1"/>
</dbReference>
<evidence type="ECO:0000256" key="4">
    <source>
        <dbReference type="ARBA" id="ARBA00022692"/>
    </source>
</evidence>
<organism evidence="10 11">
    <name type="scientific">Lacunisphaera limnophila</name>
    <dbReference type="NCBI Taxonomy" id="1838286"/>
    <lineage>
        <taxon>Bacteria</taxon>
        <taxon>Pseudomonadati</taxon>
        <taxon>Verrucomicrobiota</taxon>
        <taxon>Opitutia</taxon>
        <taxon>Opitutales</taxon>
        <taxon>Opitutaceae</taxon>
        <taxon>Lacunisphaera</taxon>
    </lineage>
</organism>
<keyword evidence="3" id="KW-1003">Cell membrane</keyword>
<dbReference type="Gene3D" id="3.30.70.1230">
    <property type="entry name" value="Nucleotide cyclase"/>
    <property type="match status" value="1"/>
</dbReference>
<dbReference type="InterPro" id="IPR050697">
    <property type="entry name" value="Adenylyl/Guanylyl_Cyclase_3/4"/>
</dbReference>
<evidence type="ECO:0000313" key="10">
    <source>
        <dbReference type="EMBL" id="AOS45024.1"/>
    </source>
</evidence>
<dbReference type="GO" id="GO:0030313">
    <property type="term" value="C:cell envelope"/>
    <property type="evidence" value="ECO:0007669"/>
    <property type="project" value="UniProtKB-SubCell"/>
</dbReference>
<comment type="subcellular location">
    <subcellularLocation>
        <location evidence="1">Cell envelope</location>
    </subcellularLocation>
</comment>
<dbReference type="Pfam" id="PF00672">
    <property type="entry name" value="HAMP"/>
    <property type="match status" value="1"/>
</dbReference>
<keyword evidence="10" id="KW-0456">Lyase</keyword>
<name>A0A1D8AVV0_9BACT</name>
<dbReference type="GO" id="GO:0009190">
    <property type="term" value="P:cyclic nucleotide biosynthetic process"/>
    <property type="evidence" value="ECO:0007669"/>
    <property type="project" value="InterPro"/>
</dbReference>
<dbReference type="GO" id="GO:0035556">
    <property type="term" value="P:intracellular signal transduction"/>
    <property type="evidence" value="ECO:0007669"/>
    <property type="project" value="InterPro"/>
</dbReference>
<evidence type="ECO:0000256" key="7">
    <source>
        <dbReference type="SAM" id="Phobius"/>
    </source>
</evidence>
<evidence type="ECO:0000259" key="9">
    <source>
        <dbReference type="PROSITE" id="PS50885"/>
    </source>
</evidence>
<sequence>MAARFFSFRRFSTRLLLLVLGLLAAALLSTYLLVARANRANAIAHIEDRLAGDVKVFWASIDFRKRFFAEGAKVVSRDWPIRTLYLQPELDLKTLRTTLESYAARLNAPVFATFDVDGVMLATTNDHLTDESCGPFRYLIRGAEENGWEQNSDFGYLEGKLNVLIVVPLYAPEPNVIGWFGIAFPIDDSFARDLKATTQTEVTFTSGLSEDRKRVLASTLTAPLAQQVADQAPLELKDDGAVMLTDLGGEQYVTLYAPLALLAEAPARITLQRSLEAELAPARRLEQTMLLILLTALIAASLIALAVARGVSQPVQALAGHTRRVAAGDYTARIALDREDELGQLATAFNQMTAGLAERDRVRNLLGKVVSPEIATQLLHSDLKLGGEEREVTILFSDLRDFTSLSEKMPPTEVLTLLNRYLDRMSAIIEQHGGVIDKYIGDAIMALFGAPVALADGPARAVAAARDMARALEVLNAELRAEGRPALAFGIGINTARVVAGNMGSSSRLNYTVIGDGVNLASRLESLTKDPAYATPIIVSEATLGAIHPRPVARELGEVTVKGKSNAVKIFALTARGETKPPYSV</sequence>
<dbReference type="EC" id="4.6.1.1" evidence="10"/>
<keyword evidence="11" id="KW-1185">Reference proteome</keyword>
<accession>A0A1D8AVV0</accession>
<evidence type="ECO:0000256" key="1">
    <source>
        <dbReference type="ARBA" id="ARBA00004196"/>
    </source>
</evidence>
<comment type="similarity">
    <text evidence="2">Belongs to the adenylyl cyclase class-3 family.</text>
</comment>
<feature type="transmembrane region" description="Helical" evidence="7">
    <location>
        <begin position="289"/>
        <end position="308"/>
    </location>
</feature>
<evidence type="ECO:0000256" key="3">
    <source>
        <dbReference type="ARBA" id="ARBA00022475"/>
    </source>
</evidence>
<dbReference type="GO" id="GO:0004016">
    <property type="term" value="F:adenylate cyclase activity"/>
    <property type="evidence" value="ECO:0007669"/>
    <property type="project" value="UniProtKB-EC"/>
</dbReference>
<dbReference type="PROSITE" id="PS50885">
    <property type="entry name" value="HAMP"/>
    <property type="match status" value="1"/>
</dbReference>
<dbReference type="CDD" id="cd06225">
    <property type="entry name" value="HAMP"/>
    <property type="match status" value="1"/>
</dbReference>
<dbReference type="InterPro" id="IPR003660">
    <property type="entry name" value="HAMP_dom"/>
</dbReference>
<dbReference type="Proteomes" id="UP000095228">
    <property type="component" value="Chromosome"/>
</dbReference>
<keyword evidence="4 7" id="KW-0812">Transmembrane</keyword>
<dbReference type="CDD" id="cd07302">
    <property type="entry name" value="CHD"/>
    <property type="match status" value="1"/>
</dbReference>
<dbReference type="PANTHER" id="PTHR43081">
    <property type="entry name" value="ADENYLATE CYCLASE, TERMINAL-DIFFERENTIATION SPECIFIC-RELATED"/>
    <property type="match status" value="1"/>
</dbReference>
<dbReference type="InterPro" id="IPR001054">
    <property type="entry name" value="A/G_cyclase"/>
</dbReference>
<dbReference type="STRING" id="1838286.Verru16b_02093"/>
<keyword evidence="6 7" id="KW-0472">Membrane</keyword>
<dbReference type="PROSITE" id="PS50125">
    <property type="entry name" value="GUANYLATE_CYCLASE_2"/>
    <property type="match status" value="1"/>
</dbReference>
<evidence type="ECO:0000256" key="2">
    <source>
        <dbReference type="ARBA" id="ARBA00005381"/>
    </source>
</evidence>
<dbReference type="SUPFAM" id="SSF55073">
    <property type="entry name" value="Nucleotide cyclase"/>
    <property type="match status" value="1"/>
</dbReference>
<dbReference type="RefSeq" id="WP_069962217.1">
    <property type="nucleotide sequence ID" value="NZ_CP016094.1"/>
</dbReference>
<dbReference type="AlphaFoldDB" id="A0A1D8AVV0"/>
<dbReference type="KEGG" id="obg:Verru16b_02093"/>
<evidence type="ECO:0000259" key="8">
    <source>
        <dbReference type="PROSITE" id="PS50125"/>
    </source>
</evidence>
<evidence type="ECO:0000313" key="11">
    <source>
        <dbReference type="Proteomes" id="UP000095228"/>
    </source>
</evidence>
<proteinExistence type="inferred from homology"/>
<dbReference type="EMBL" id="CP016094">
    <property type="protein sequence ID" value="AOS45024.1"/>
    <property type="molecule type" value="Genomic_DNA"/>
</dbReference>
<dbReference type="GO" id="GO:0016020">
    <property type="term" value="C:membrane"/>
    <property type="evidence" value="ECO:0007669"/>
    <property type="project" value="InterPro"/>
</dbReference>